<protein>
    <submittedName>
        <fullName evidence="2">Uncharacterized protein</fullName>
    </submittedName>
</protein>
<feature type="compositionally biased region" description="Pro residues" evidence="1">
    <location>
        <begin position="15"/>
        <end position="29"/>
    </location>
</feature>
<dbReference type="EMBL" id="KN882045">
    <property type="protein sequence ID" value="KIY45898.1"/>
    <property type="molecule type" value="Genomic_DNA"/>
</dbReference>
<evidence type="ECO:0000313" key="3">
    <source>
        <dbReference type="Proteomes" id="UP000054144"/>
    </source>
</evidence>
<evidence type="ECO:0000313" key="2">
    <source>
        <dbReference type="EMBL" id="KIY45898.1"/>
    </source>
</evidence>
<feature type="compositionally biased region" description="Basic residues" evidence="1">
    <location>
        <begin position="645"/>
        <end position="656"/>
    </location>
</feature>
<proteinExistence type="predicted"/>
<feature type="compositionally biased region" description="Polar residues" evidence="1">
    <location>
        <begin position="1"/>
        <end position="12"/>
    </location>
</feature>
<gene>
    <name evidence="2" type="ORF">FISHEDRAFT_60749</name>
</gene>
<feature type="compositionally biased region" description="Basic and acidic residues" evidence="1">
    <location>
        <begin position="129"/>
        <end position="147"/>
    </location>
</feature>
<keyword evidence="3" id="KW-1185">Reference proteome</keyword>
<feature type="compositionally biased region" description="Polar residues" evidence="1">
    <location>
        <begin position="115"/>
        <end position="128"/>
    </location>
</feature>
<feature type="region of interest" description="Disordered" evidence="1">
    <location>
        <begin position="1"/>
        <end position="39"/>
    </location>
</feature>
<dbReference type="AlphaFoldDB" id="A0A0D7A510"/>
<organism evidence="2 3">
    <name type="scientific">Fistulina hepatica ATCC 64428</name>
    <dbReference type="NCBI Taxonomy" id="1128425"/>
    <lineage>
        <taxon>Eukaryota</taxon>
        <taxon>Fungi</taxon>
        <taxon>Dikarya</taxon>
        <taxon>Basidiomycota</taxon>
        <taxon>Agaricomycotina</taxon>
        <taxon>Agaricomycetes</taxon>
        <taxon>Agaricomycetidae</taxon>
        <taxon>Agaricales</taxon>
        <taxon>Fistulinaceae</taxon>
        <taxon>Fistulina</taxon>
    </lineage>
</organism>
<feature type="compositionally biased region" description="Acidic residues" evidence="1">
    <location>
        <begin position="582"/>
        <end position="609"/>
    </location>
</feature>
<evidence type="ECO:0000256" key="1">
    <source>
        <dbReference type="SAM" id="MobiDB-lite"/>
    </source>
</evidence>
<accession>A0A0D7A510</accession>
<dbReference type="Proteomes" id="UP000054144">
    <property type="component" value="Unassembled WGS sequence"/>
</dbReference>
<dbReference type="OrthoDB" id="1719357at2759"/>
<feature type="region of interest" description="Disordered" evidence="1">
    <location>
        <begin position="576"/>
        <end position="659"/>
    </location>
</feature>
<feature type="region of interest" description="Disordered" evidence="1">
    <location>
        <begin position="115"/>
        <end position="195"/>
    </location>
</feature>
<name>A0A0D7A510_9AGAR</name>
<reference evidence="2 3" key="1">
    <citation type="journal article" date="2015" name="Fungal Genet. Biol.">
        <title>Evolution of novel wood decay mechanisms in Agaricales revealed by the genome sequences of Fistulina hepatica and Cylindrobasidium torrendii.</title>
        <authorList>
            <person name="Floudas D."/>
            <person name="Held B.W."/>
            <person name="Riley R."/>
            <person name="Nagy L.G."/>
            <person name="Koehler G."/>
            <person name="Ransdell A.S."/>
            <person name="Younus H."/>
            <person name="Chow J."/>
            <person name="Chiniquy J."/>
            <person name="Lipzen A."/>
            <person name="Tritt A."/>
            <person name="Sun H."/>
            <person name="Haridas S."/>
            <person name="LaButti K."/>
            <person name="Ohm R.A."/>
            <person name="Kues U."/>
            <person name="Blanchette R.A."/>
            <person name="Grigoriev I.V."/>
            <person name="Minto R.E."/>
            <person name="Hibbett D.S."/>
        </authorList>
    </citation>
    <scope>NUCLEOTIDE SEQUENCE [LARGE SCALE GENOMIC DNA]</scope>
    <source>
        <strain evidence="2 3">ATCC 64428</strain>
    </source>
</reference>
<sequence length="687" mass="74820">MYSTPMYSTPQTPAIYPPSTPAPMQPPAMSPQTGAPTSTTVEPGALTYTTSVNEEGRVIYHPFKATPASYRMPNGQIVSGIQWVPAEATQIIPQGAQPAAPILLDSDLNQQDFVNSWKNGLPANSTDYEWQRDEDRRRRREEKEAKRLSRSRLRSASRGPPVDPELARAREADAASAARRERRQSFNAGAYAPGQTTYPGGSYAASQPVTQPVSYGAAGIPGGTSPYTSPYTQPATVMSPYAPTTTTMANAYTSPYAPVATAATTAPYGAKYTPSSGLTELEHQMDSMNLGRSDPYGMEAGKIAGLGRPRKYSTHAPSAEDAFHRQSMYGAPVYGAPSRSHSPYYGATALPGAAPVRPVEYPTPLSRSHSPYYGATAAAAPTAVRPGETYTGAAGTSVYFPPSPIRPVTEMPQPYAGQPATAAVQAARSRATTPLPGASSALPQTAVYPTGVHDTQIVAPGQLPPPACFLRPVNAAQTYTPFGPMKILNMDDFKDMLPRLPLVLQTHDVFHDDWIRAMQDLASAWTEQLQVPAAATGRRPRRSRVAADLIETWNERFFAPRAVEIVLYKGRERRTGPKAGVEDLDDDRDNDSDSDLSEESDIDSDDDANEQQYGLGAYGTYGRTAGMSDVMDTRRRRRGRDEDKRRRRRERQRRKERTREKVYTLYLTYVPPSGAGMAMPNPASYGY</sequence>